<accession>A0A134B597</accession>
<sequence length="882" mass="100692">MYLHGEFKNTKGDNIAVYIVTHNDRTEEKVIGDDTSGIMFADDPIEVTSEVNDTFDVILPHAAKIKLLTKNVILQLFNTSCREAVVNIYKNNACLFAGFIEPQIYSQDYNETYDELELNCIDVLSAIQYSAYRNIGYNGISYNKVKENATNKSFFNIIRDIIGGGASGLDLLANKNIKLYYDGSKAIDRNNANRYNIFLSTSISELLFLDDEEDNVWKQNEVLEEILKYLNLHIIQCGLDFYIYDWESLKIGDFKAKDLLSNEIKEIKAKDIVISNDNVADCDTNLSIGEVYNQIALKCDVKSIESVIESPLDKETTTSPFSNKQLYMTEYISYGEGQSAFKAFYSMIFNLPDKYGAAHYIDWFVQVMNNKNWQFTLNGQPIDKYMKGENQQDLLNKMAKEYGAALISFGKVTHHVNNNDDSLITKIDMNTNLVVSINGNEIDRDNGKTKPYPNEDTLKNNAPIAIYKGKSGGGVFSPSDDETTNYIVISGDIALCPIIERTDSFKNLKKEKYNFIYWHRTVNRDDDSDGAYYTQKWYKSKNPLLEAQYDEDTTVGFSPYNDKCAQKYEYTYSSIGDNTDKISKVGVLACMLIIGDKCVVEKGHKGQITDFEWRKYKTKDECATIDEYYQQSFTIGFNPKIGDKLIGKSFPIQNNLSYTNGIDAEGTAIPIRKSDHVRGEVKFMILGAVNIVWDEITRVHPTFFRHTKWGTNSVSLLSHVSSIFVKSFKIKVHSNNGLINNTIDKDLIYISDTDEKFINKKDDIDFKINSALTLEERRRLGITDSVKMSVPNLIATGDAILSIYDKNKDIIAKPEQLYVDSYYHEYHKPKVVLEQNFKDIEDIISIFNHYTHPALGKKMFVQGEEYNLMYGEKKLILKQIDD</sequence>
<dbReference type="STRING" id="419005.HMPREF1860_01847"/>
<dbReference type="RefSeq" id="WP_060933258.1">
    <property type="nucleotide sequence ID" value="NZ_KQ960560.1"/>
</dbReference>
<dbReference type="PATRIC" id="fig|419005.5.peg.1844"/>
<dbReference type="Proteomes" id="UP000070531">
    <property type="component" value="Unassembled WGS sequence"/>
</dbReference>
<dbReference type="EMBL" id="LSDL01000125">
    <property type="protein sequence ID" value="KXB75104.1"/>
    <property type="molecule type" value="Genomic_DNA"/>
</dbReference>
<reference evidence="1 2" key="1">
    <citation type="submission" date="2016-01" db="EMBL/GenBank/DDBJ databases">
        <authorList>
            <person name="Oliw E.H."/>
        </authorList>
    </citation>
    <scope>NUCLEOTIDE SEQUENCE [LARGE SCALE GENOMIC DNA]</scope>
    <source>
        <strain evidence="1 2">DNF00307</strain>
    </source>
</reference>
<evidence type="ECO:0000313" key="2">
    <source>
        <dbReference type="Proteomes" id="UP000070531"/>
    </source>
</evidence>
<organism evidence="1">
    <name type="scientific">Prevotella amnii</name>
    <dbReference type="NCBI Taxonomy" id="419005"/>
    <lineage>
        <taxon>Bacteria</taxon>
        <taxon>Pseudomonadati</taxon>
        <taxon>Bacteroidota</taxon>
        <taxon>Bacteroidia</taxon>
        <taxon>Bacteroidales</taxon>
        <taxon>Prevotellaceae</taxon>
        <taxon>Prevotella</taxon>
    </lineage>
</organism>
<protein>
    <submittedName>
        <fullName evidence="1">Uncharacterized protein</fullName>
    </submittedName>
</protein>
<proteinExistence type="predicted"/>
<comment type="caution">
    <text evidence="1">The sequence shown here is derived from an EMBL/GenBank/DDBJ whole genome shotgun (WGS) entry which is preliminary data.</text>
</comment>
<dbReference type="AlphaFoldDB" id="A0A134B597"/>
<evidence type="ECO:0000313" key="1">
    <source>
        <dbReference type="EMBL" id="KXB75104.1"/>
    </source>
</evidence>
<name>A0A134B597_9BACT</name>
<gene>
    <name evidence="1" type="ORF">HMPREF1860_01847</name>
</gene>